<evidence type="ECO:0000256" key="2">
    <source>
        <dbReference type="ARBA" id="ARBA00023125"/>
    </source>
</evidence>
<reference evidence="5" key="1">
    <citation type="submission" date="2020-09" db="EMBL/GenBank/DDBJ databases">
        <title>A novel bacterium of genus Paenibacillus, isolated from South China Sea.</title>
        <authorList>
            <person name="Huang H."/>
            <person name="Mo K."/>
            <person name="Hu Y."/>
        </authorList>
    </citation>
    <scope>NUCLEOTIDE SEQUENCE</scope>
    <source>
        <strain evidence="5">IB182363</strain>
    </source>
</reference>
<dbReference type="PRINTS" id="PR00032">
    <property type="entry name" value="HTHARAC"/>
</dbReference>
<evidence type="ECO:0000256" key="3">
    <source>
        <dbReference type="ARBA" id="ARBA00023163"/>
    </source>
</evidence>
<dbReference type="SUPFAM" id="SSF51215">
    <property type="entry name" value="Regulatory protein AraC"/>
    <property type="match status" value="1"/>
</dbReference>
<dbReference type="GO" id="GO:0003700">
    <property type="term" value="F:DNA-binding transcription factor activity"/>
    <property type="evidence" value="ECO:0007669"/>
    <property type="project" value="InterPro"/>
</dbReference>
<dbReference type="Pfam" id="PF12833">
    <property type="entry name" value="HTH_18"/>
    <property type="match status" value="1"/>
</dbReference>
<feature type="domain" description="HTH araC/xylS-type" evidence="4">
    <location>
        <begin position="193"/>
        <end position="297"/>
    </location>
</feature>
<evidence type="ECO:0000313" key="5">
    <source>
        <dbReference type="EMBL" id="MBD2862898.1"/>
    </source>
</evidence>
<dbReference type="PANTHER" id="PTHR43280:SF28">
    <property type="entry name" value="HTH-TYPE TRANSCRIPTIONAL ACTIVATOR RHAS"/>
    <property type="match status" value="1"/>
</dbReference>
<comment type="caution">
    <text evidence="5">The sequence shown here is derived from an EMBL/GenBank/DDBJ whole genome shotgun (WGS) entry which is preliminary data.</text>
</comment>
<dbReference type="InterPro" id="IPR013096">
    <property type="entry name" value="Cupin_2"/>
</dbReference>
<dbReference type="RefSeq" id="WP_190928203.1">
    <property type="nucleotide sequence ID" value="NZ_JACXJA010000015.1"/>
</dbReference>
<dbReference type="InterPro" id="IPR037923">
    <property type="entry name" value="HTH-like"/>
</dbReference>
<keyword evidence="6" id="KW-1185">Reference proteome</keyword>
<dbReference type="InterPro" id="IPR014710">
    <property type="entry name" value="RmlC-like_jellyroll"/>
</dbReference>
<keyword evidence="1" id="KW-0805">Transcription regulation</keyword>
<protein>
    <submittedName>
        <fullName evidence="5">Helix-turn-helix transcriptional regulator</fullName>
    </submittedName>
</protein>
<dbReference type="SUPFAM" id="SSF46689">
    <property type="entry name" value="Homeodomain-like"/>
    <property type="match status" value="1"/>
</dbReference>
<dbReference type="GO" id="GO:0043565">
    <property type="term" value="F:sequence-specific DNA binding"/>
    <property type="evidence" value="ECO:0007669"/>
    <property type="project" value="InterPro"/>
</dbReference>
<name>A0A927CA34_9BACL</name>
<proteinExistence type="predicted"/>
<evidence type="ECO:0000259" key="4">
    <source>
        <dbReference type="PROSITE" id="PS01124"/>
    </source>
</evidence>
<dbReference type="InterPro" id="IPR009057">
    <property type="entry name" value="Homeodomain-like_sf"/>
</dbReference>
<dbReference type="AlphaFoldDB" id="A0A927CA34"/>
<dbReference type="Proteomes" id="UP000639396">
    <property type="component" value="Unassembled WGS sequence"/>
</dbReference>
<dbReference type="EMBL" id="JACXJA010000015">
    <property type="protein sequence ID" value="MBD2862898.1"/>
    <property type="molecule type" value="Genomic_DNA"/>
</dbReference>
<dbReference type="SMART" id="SM00342">
    <property type="entry name" value="HTH_ARAC"/>
    <property type="match status" value="1"/>
</dbReference>
<dbReference type="InterPro" id="IPR020449">
    <property type="entry name" value="Tscrpt_reg_AraC-type_HTH"/>
</dbReference>
<accession>A0A927CA34</accession>
<evidence type="ECO:0000313" key="6">
    <source>
        <dbReference type="Proteomes" id="UP000639396"/>
    </source>
</evidence>
<evidence type="ECO:0000256" key="1">
    <source>
        <dbReference type="ARBA" id="ARBA00023015"/>
    </source>
</evidence>
<dbReference type="Pfam" id="PF07883">
    <property type="entry name" value="Cupin_2"/>
    <property type="match status" value="1"/>
</dbReference>
<gene>
    <name evidence="5" type="ORF">IDH45_12980</name>
</gene>
<keyword evidence="3" id="KW-0804">Transcription</keyword>
<dbReference type="InterPro" id="IPR018060">
    <property type="entry name" value="HTH_AraC"/>
</dbReference>
<organism evidence="5 6">
    <name type="scientific">Paenibacillus oceani</name>
    <dbReference type="NCBI Taxonomy" id="2772510"/>
    <lineage>
        <taxon>Bacteria</taxon>
        <taxon>Bacillati</taxon>
        <taxon>Bacillota</taxon>
        <taxon>Bacilli</taxon>
        <taxon>Bacillales</taxon>
        <taxon>Paenibacillaceae</taxon>
        <taxon>Paenibacillus</taxon>
    </lineage>
</organism>
<sequence>MDIEVYFPNMTSTLQISGCGFGVKPPGWSYPMHHHHLFELLYCFSGEATQVMKSYELTLYSGDWIIVKSGARHRTDNRSGSPYSFFNIHFDVDDPELRRRLSGADCGYLSRSEAENTGLPGYMKQIERIMTAGLVGEQHHGSGMLALQHFDPLHKIELQACILLIVKEIAEQSAALTPAPVKKRPPAASSLETDIAHAVEERLQRMASPDSEDSIAHIAKEMHMSRSQCTKIFTKVYGVSPRRYVSLLIVNQAKHLLVTTSLSIEDISIRLGFRSLSHFSRQFRRWTGTSPLQYRPKHE</sequence>
<dbReference type="Gene3D" id="2.60.120.10">
    <property type="entry name" value="Jelly Rolls"/>
    <property type="match status" value="1"/>
</dbReference>
<dbReference type="PROSITE" id="PS01124">
    <property type="entry name" value="HTH_ARAC_FAMILY_2"/>
    <property type="match status" value="1"/>
</dbReference>
<keyword evidence="2" id="KW-0238">DNA-binding</keyword>
<dbReference type="PANTHER" id="PTHR43280">
    <property type="entry name" value="ARAC-FAMILY TRANSCRIPTIONAL REGULATOR"/>
    <property type="match status" value="1"/>
</dbReference>
<dbReference type="Gene3D" id="1.10.10.60">
    <property type="entry name" value="Homeodomain-like"/>
    <property type="match status" value="2"/>
</dbReference>